<gene>
    <name evidence="3" type="ORF">TK50_28360</name>
</gene>
<dbReference type="RefSeq" id="WP_043968542.1">
    <property type="nucleotide sequence ID" value="NZ_JXSX01000003.1"/>
</dbReference>
<evidence type="ECO:0000256" key="1">
    <source>
        <dbReference type="ARBA" id="ARBA00007169"/>
    </source>
</evidence>
<accession>A0A0D0URS7</accession>
<dbReference type="Pfam" id="PF00975">
    <property type="entry name" value="Thioesterase"/>
    <property type="match status" value="1"/>
</dbReference>
<evidence type="ECO:0000259" key="2">
    <source>
        <dbReference type="Pfam" id="PF00975"/>
    </source>
</evidence>
<dbReference type="PANTHER" id="PTHR11487:SF0">
    <property type="entry name" value="S-ACYL FATTY ACID SYNTHASE THIOESTERASE, MEDIUM CHAIN"/>
    <property type="match status" value="1"/>
</dbReference>
<keyword evidence="4" id="KW-1185">Reference proteome</keyword>
<comment type="similarity">
    <text evidence="1">Belongs to the thioesterase family.</text>
</comment>
<dbReference type="PATRIC" id="fig|47853.6.peg.5945"/>
<organism evidence="3 4">
    <name type="scientific">Micromonospora haikouensis</name>
    <dbReference type="NCBI Taxonomy" id="686309"/>
    <lineage>
        <taxon>Bacteria</taxon>
        <taxon>Bacillati</taxon>
        <taxon>Actinomycetota</taxon>
        <taxon>Actinomycetes</taxon>
        <taxon>Micromonosporales</taxon>
        <taxon>Micromonosporaceae</taxon>
        <taxon>Micromonospora</taxon>
    </lineage>
</organism>
<sequence length="254" mass="27286">MAPPRGWASCARRRPTARVRLYCFPYAGGGLAAYQPWAARLPDSVEVWTVCLPGREHRLDEAARTDLTGLVDELRAALAPQLAGPPAPVAFFGHSLGALLAYELARDLRAHGDREPAALVLSGRAAAHHPPRRRMHTLDDDAFVAAVRSLGGAPSAALEHPELRELCLPTLRADITAAETYRHRPGPPLDCAITSWAGDADEGVPPDAVAEWARHTRGPTRHRLFPGGHFFPWSAPGVLAALAEDIGVQGRAPC</sequence>
<reference evidence="3 4" key="1">
    <citation type="submission" date="2015-01" db="EMBL/GenBank/DDBJ databases">
        <title>Sequencing and annotation of Micromonospora carbonacea strain JXNU-1 genome.</title>
        <authorList>
            <person name="Long Z."/>
            <person name="Huang Y."/>
            <person name="Jiang Y."/>
        </authorList>
    </citation>
    <scope>NUCLEOTIDE SEQUENCE [LARGE SCALE GENOMIC DNA]</scope>
    <source>
        <strain evidence="3 4">JXNU-1</strain>
    </source>
</reference>
<dbReference type="InterPro" id="IPR001031">
    <property type="entry name" value="Thioesterase"/>
</dbReference>
<dbReference type="AlphaFoldDB" id="A0A0D0URS7"/>
<evidence type="ECO:0000313" key="4">
    <source>
        <dbReference type="Proteomes" id="UP000032254"/>
    </source>
</evidence>
<name>A0A0D0URS7_9ACTN</name>
<comment type="caution">
    <text evidence="3">The sequence shown here is derived from an EMBL/GenBank/DDBJ whole genome shotgun (WGS) entry which is preliminary data.</text>
</comment>
<evidence type="ECO:0000313" key="3">
    <source>
        <dbReference type="EMBL" id="KIR61512.1"/>
    </source>
</evidence>
<dbReference type="Proteomes" id="UP000032254">
    <property type="component" value="Unassembled WGS sequence"/>
</dbReference>
<proteinExistence type="inferred from homology"/>
<dbReference type="Gene3D" id="3.40.50.1820">
    <property type="entry name" value="alpha/beta hydrolase"/>
    <property type="match status" value="1"/>
</dbReference>
<dbReference type="SUPFAM" id="SSF53474">
    <property type="entry name" value="alpha/beta-Hydrolases"/>
    <property type="match status" value="1"/>
</dbReference>
<protein>
    <recommendedName>
        <fullName evidence="2">Thioesterase domain-containing protein</fullName>
    </recommendedName>
</protein>
<dbReference type="InterPro" id="IPR012223">
    <property type="entry name" value="TEII"/>
</dbReference>
<dbReference type="GO" id="GO:0008610">
    <property type="term" value="P:lipid biosynthetic process"/>
    <property type="evidence" value="ECO:0007669"/>
    <property type="project" value="TreeGrafter"/>
</dbReference>
<dbReference type="EMBL" id="JXSX01000003">
    <property type="protein sequence ID" value="KIR61512.1"/>
    <property type="molecule type" value="Genomic_DNA"/>
</dbReference>
<dbReference type="InterPro" id="IPR029058">
    <property type="entry name" value="AB_hydrolase_fold"/>
</dbReference>
<feature type="domain" description="Thioesterase" evidence="2">
    <location>
        <begin position="20"/>
        <end position="234"/>
    </location>
</feature>
<dbReference type="GeneID" id="301307927"/>
<dbReference type="PANTHER" id="PTHR11487">
    <property type="entry name" value="THIOESTERASE"/>
    <property type="match status" value="1"/>
</dbReference>